<dbReference type="Gene3D" id="2.30.40.10">
    <property type="entry name" value="Urease, subunit C, domain 1"/>
    <property type="match status" value="1"/>
</dbReference>
<evidence type="ECO:0000259" key="1">
    <source>
        <dbReference type="Pfam" id="PF07969"/>
    </source>
</evidence>
<evidence type="ECO:0000313" key="2">
    <source>
        <dbReference type="EMBL" id="MDQ0682019.1"/>
    </source>
</evidence>
<dbReference type="Gene3D" id="3.10.310.70">
    <property type="match status" value="1"/>
</dbReference>
<comment type="caution">
    <text evidence="2">The sequence shown here is derived from an EMBL/GenBank/DDBJ whole genome shotgun (WGS) entry which is preliminary data.</text>
</comment>
<feature type="domain" description="Amidohydrolase 3" evidence="1">
    <location>
        <begin position="254"/>
        <end position="431"/>
    </location>
</feature>
<accession>A0ABU0PUF9</accession>
<dbReference type="InterPro" id="IPR032466">
    <property type="entry name" value="Metal_Hydrolase"/>
</dbReference>
<proteinExistence type="predicted"/>
<feature type="domain" description="Amidohydrolase 3" evidence="1">
    <location>
        <begin position="57"/>
        <end position="161"/>
    </location>
</feature>
<dbReference type="SUPFAM" id="SSF51338">
    <property type="entry name" value="Composite domain of metallo-dependent hydrolases"/>
    <property type="match status" value="1"/>
</dbReference>
<reference evidence="2 3" key="1">
    <citation type="submission" date="2023-07" db="EMBL/GenBank/DDBJ databases">
        <title>Comparative genomics of wheat-associated soil bacteria to identify genetic determinants of phenazine resistance.</title>
        <authorList>
            <person name="Mouncey N."/>
        </authorList>
    </citation>
    <scope>NUCLEOTIDE SEQUENCE [LARGE SCALE GENOMIC DNA]</scope>
    <source>
        <strain evidence="2 3">W4I19-2</strain>
    </source>
</reference>
<organism evidence="2 3">
    <name type="scientific">Streptomyces achromogenes</name>
    <dbReference type="NCBI Taxonomy" id="67255"/>
    <lineage>
        <taxon>Bacteria</taxon>
        <taxon>Bacillati</taxon>
        <taxon>Actinomycetota</taxon>
        <taxon>Actinomycetes</taxon>
        <taxon>Kitasatosporales</taxon>
        <taxon>Streptomycetaceae</taxon>
        <taxon>Streptomyces</taxon>
    </lineage>
</organism>
<sequence>MRVHGGLHRGTGRDTGGDMLIRDVEVEGRGRVDVRVESGRVAGIGRRLSGDAQVEGRGAALLPGLHDHHVHLTALAAEAASVRVGPAEVHGRDELTKSLRAGAPGEWVRAVGYHESVAGELDRWTLDALVPDRPVRVQHHSGAMWVLNSAALRAAGLESADGRLWREDGRLRALLRPVPLDLAGVGRRAAALGVTGFTNADPHPADGLTQTLSVLPQRLVVMGVDPPVKLMLDDPTLPIPADLAATVAAIRPRPVAVHCVTRVQLLVTLLALEEAGAVEGDRIEHGSVIPAEALPRLRRLGVTVVTQPHFPVERARAYATEVHPDDRPHLYRCRSLAEASVPVAAGTDAPYGTHDPWAVMRAAVARDAAERLTPRTALGLFLGSPHRPERPRRVTVGSPADLCLLHVPLREALDALTADTVRAAYVQGRPITEPAPDNGGAQ</sequence>
<evidence type="ECO:0000313" key="3">
    <source>
        <dbReference type="Proteomes" id="UP001243364"/>
    </source>
</evidence>
<dbReference type="PANTHER" id="PTHR22642">
    <property type="entry name" value="IMIDAZOLONEPROPIONASE"/>
    <property type="match status" value="1"/>
</dbReference>
<dbReference type="InterPro" id="IPR013108">
    <property type="entry name" value="Amidohydro_3"/>
</dbReference>
<protein>
    <submittedName>
        <fullName evidence="2">Amidohydrolase YtcJ</fullName>
    </submittedName>
</protein>
<dbReference type="Pfam" id="PF07969">
    <property type="entry name" value="Amidohydro_3"/>
    <property type="match status" value="2"/>
</dbReference>
<dbReference type="EMBL" id="JAUSYA010000001">
    <property type="protein sequence ID" value="MDQ0682019.1"/>
    <property type="molecule type" value="Genomic_DNA"/>
</dbReference>
<dbReference type="InterPro" id="IPR011059">
    <property type="entry name" value="Metal-dep_hydrolase_composite"/>
</dbReference>
<dbReference type="PANTHER" id="PTHR22642:SF2">
    <property type="entry name" value="PROTEIN LONG AFTER FAR-RED 3"/>
    <property type="match status" value="1"/>
</dbReference>
<gene>
    <name evidence="2" type="ORF">QFZ56_000982</name>
</gene>
<name>A0ABU0PUF9_STRAH</name>
<dbReference type="Gene3D" id="3.20.20.140">
    <property type="entry name" value="Metal-dependent hydrolases"/>
    <property type="match status" value="2"/>
</dbReference>
<dbReference type="Proteomes" id="UP001243364">
    <property type="component" value="Unassembled WGS sequence"/>
</dbReference>
<dbReference type="SUPFAM" id="SSF51556">
    <property type="entry name" value="Metallo-dependent hydrolases"/>
    <property type="match status" value="1"/>
</dbReference>
<keyword evidence="3" id="KW-1185">Reference proteome</keyword>